<dbReference type="Gene3D" id="3.40.33.10">
    <property type="entry name" value="CAP"/>
    <property type="match status" value="1"/>
</dbReference>
<dbReference type="Proteomes" id="UP000427906">
    <property type="component" value="Chromosome"/>
</dbReference>
<feature type="domain" description="SCP" evidence="2">
    <location>
        <begin position="170"/>
        <end position="285"/>
    </location>
</feature>
<dbReference type="PANTHER" id="PTHR31157:SF1">
    <property type="entry name" value="SCP DOMAIN-CONTAINING PROTEIN"/>
    <property type="match status" value="1"/>
</dbReference>
<dbReference type="AlphaFoldDB" id="A0A5K7YUT0"/>
<keyword evidence="4" id="KW-1185">Reference proteome</keyword>
<proteinExistence type="predicted"/>
<sequence>MKKKLVCILLPVLLISLPIVVPAGDADLFVDSTIPIPFAWETANPTIVARQRPVRIQFEKLAPDQYGSLSLNFFEDVGVTVMLDRVEADGADGFAWMGSVASGGSGTATLVLQDNRLTGTVQLENLAYQVRHIEGDLHLVREILTPQIEFRAMTALAGSSSEEEEVLAGVNLERQIYNLGPLQWDSSLHAAALGHSEDMARNDYFSHTSLDGRSAGQRITQAGYSLYTYGENIAAGYSTPAAVVEGWMNSAGHRANILSSSFCDIGVGLAYSAASRYGYYWTQDFGRRQGVVACDAVQRYSISAVAGPHGRISPSGIVTVESGARAVFTIVADPGYRIADVLVDGQSAGPIENCTLDHIERDHTIEALFEKLPPARKGSTLPWLPLLLND</sequence>
<dbReference type="SUPFAM" id="SSF55797">
    <property type="entry name" value="PR-1-like"/>
    <property type="match status" value="1"/>
</dbReference>
<dbReference type="RefSeq" id="WP_197904650.1">
    <property type="nucleotide sequence ID" value="NZ_AP021874.1"/>
</dbReference>
<evidence type="ECO:0000256" key="1">
    <source>
        <dbReference type="SAM" id="SignalP"/>
    </source>
</evidence>
<keyword evidence="1" id="KW-0732">Signal</keyword>
<evidence type="ECO:0000259" key="2">
    <source>
        <dbReference type="Pfam" id="PF00188"/>
    </source>
</evidence>
<dbReference type="Pfam" id="PF00188">
    <property type="entry name" value="CAP"/>
    <property type="match status" value="1"/>
</dbReference>
<organism evidence="3 4">
    <name type="scientific">Desulfosarcina alkanivorans</name>
    <dbReference type="NCBI Taxonomy" id="571177"/>
    <lineage>
        <taxon>Bacteria</taxon>
        <taxon>Pseudomonadati</taxon>
        <taxon>Thermodesulfobacteriota</taxon>
        <taxon>Desulfobacteria</taxon>
        <taxon>Desulfobacterales</taxon>
        <taxon>Desulfosarcinaceae</taxon>
        <taxon>Desulfosarcina</taxon>
    </lineage>
</organism>
<protein>
    <recommendedName>
        <fullName evidence="2">SCP domain-containing protein</fullName>
    </recommendedName>
</protein>
<dbReference type="PANTHER" id="PTHR31157">
    <property type="entry name" value="SCP DOMAIN-CONTAINING PROTEIN"/>
    <property type="match status" value="1"/>
</dbReference>
<accession>A0A5K7YUT0</accession>
<dbReference type="EMBL" id="AP021874">
    <property type="protein sequence ID" value="BBO70791.1"/>
    <property type="molecule type" value="Genomic_DNA"/>
</dbReference>
<dbReference type="KEGG" id="dalk:DSCA_47210"/>
<feature type="chain" id="PRO_5024391038" description="SCP domain-containing protein" evidence="1">
    <location>
        <begin position="24"/>
        <end position="390"/>
    </location>
</feature>
<evidence type="ECO:0000313" key="3">
    <source>
        <dbReference type="EMBL" id="BBO70791.1"/>
    </source>
</evidence>
<evidence type="ECO:0000313" key="4">
    <source>
        <dbReference type="Proteomes" id="UP000427906"/>
    </source>
</evidence>
<dbReference type="CDD" id="cd05379">
    <property type="entry name" value="CAP_bacterial"/>
    <property type="match status" value="1"/>
</dbReference>
<dbReference type="InterPro" id="IPR014044">
    <property type="entry name" value="CAP_dom"/>
</dbReference>
<name>A0A5K7YUT0_9BACT</name>
<dbReference type="InterPro" id="IPR035940">
    <property type="entry name" value="CAP_sf"/>
</dbReference>
<gene>
    <name evidence="3" type="ORF">DSCA_47210</name>
</gene>
<feature type="signal peptide" evidence="1">
    <location>
        <begin position="1"/>
        <end position="23"/>
    </location>
</feature>
<reference evidence="3 4" key="1">
    <citation type="submission" date="2019-11" db="EMBL/GenBank/DDBJ databases">
        <title>Comparative genomics of hydrocarbon-degrading Desulfosarcina strains.</title>
        <authorList>
            <person name="Watanabe M."/>
            <person name="Kojima H."/>
            <person name="Fukui M."/>
        </authorList>
    </citation>
    <scope>NUCLEOTIDE SEQUENCE [LARGE SCALE GENOMIC DNA]</scope>
    <source>
        <strain evidence="3 4">PL12</strain>
    </source>
</reference>